<evidence type="ECO:0000256" key="3">
    <source>
        <dbReference type="ARBA" id="ARBA00022692"/>
    </source>
</evidence>
<keyword evidence="3 6" id="KW-0812">Transmembrane</keyword>
<evidence type="ECO:0000256" key="5">
    <source>
        <dbReference type="ARBA" id="ARBA00023136"/>
    </source>
</evidence>
<evidence type="ECO:0000259" key="7">
    <source>
        <dbReference type="Pfam" id="PF02743"/>
    </source>
</evidence>
<evidence type="ECO:0000256" key="1">
    <source>
        <dbReference type="ARBA" id="ARBA00004651"/>
    </source>
</evidence>
<feature type="domain" description="Cache" evidence="7">
    <location>
        <begin position="39"/>
        <end position="281"/>
    </location>
</feature>
<reference evidence="9" key="1">
    <citation type="journal article" date="2019" name="Int. J. Syst. Evol. Microbiol.">
        <title>The Global Catalogue of Microorganisms (GCM) 10K type strain sequencing project: providing services to taxonomists for standard genome sequencing and annotation.</title>
        <authorList>
            <consortium name="The Broad Institute Genomics Platform"/>
            <consortium name="The Broad Institute Genome Sequencing Center for Infectious Disease"/>
            <person name="Wu L."/>
            <person name="Ma J."/>
        </authorList>
    </citation>
    <scope>NUCLEOTIDE SEQUENCE [LARGE SCALE GENOMIC DNA]</scope>
    <source>
        <strain evidence="9">KACC 11904</strain>
    </source>
</reference>
<evidence type="ECO:0000256" key="4">
    <source>
        <dbReference type="ARBA" id="ARBA00022989"/>
    </source>
</evidence>
<dbReference type="InterPro" id="IPR033479">
    <property type="entry name" value="dCache_1"/>
</dbReference>
<evidence type="ECO:0000313" key="9">
    <source>
        <dbReference type="Proteomes" id="UP001596044"/>
    </source>
</evidence>
<organism evidence="8 9">
    <name type="scientific">Paenibacillus aestuarii</name>
    <dbReference type="NCBI Taxonomy" id="516965"/>
    <lineage>
        <taxon>Bacteria</taxon>
        <taxon>Bacillati</taxon>
        <taxon>Bacillota</taxon>
        <taxon>Bacilli</taxon>
        <taxon>Bacillales</taxon>
        <taxon>Paenibacillaceae</taxon>
        <taxon>Paenibacillus</taxon>
    </lineage>
</organism>
<proteinExistence type="predicted"/>
<feature type="transmembrane region" description="Helical" evidence="6">
    <location>
        <begin position="12"/>
        <end position="36"/>
    </location>
</feature>
<evidence type="ECO:0000256" key="2">
    <source>
        <dbReference type="ARBA" id="ARBA00022475"/>
    </source>
</evidence>
<evidence type="ECO:0000256" key="6">
    <source>
        <dbReference type="SAM" id="Phobius"/>
    </source>
</evidence>
<dbReference type="Proteomes" id="UP001596044">
    <property type="component" value="Unassembled WGS sequence"/>
</dbReference>
<dbReference type="Gene3D" id="3.30.450.20">
    <property type="entry name" value="PAS domain"/>
    <property type="match status" value="1"/>
</dbReference>
<name>A0ABW0JZW4_9BACL</name>
<evidence type="ECO:0000313" key="8">
    <source>
        <dbReference type="EMBL" id="MFC5446689.1"/>
    </source>
</evidence>
<accession>A0ABW0JZW4</accession>
<protein>
    <submittedName>
        <fullName evidence="8">Cache domain-containing protein</fullName>
    </submittedName>
</protein>
<keyword evidence="9" id="KW-1185">Reference proteome</keyword>
<dbReference type="EMBL" id="JBHSMJ010000003">
    <property type="protein sequence ID" value="MFC5446689.1"/>
    <property type="molecule type" value="Genomic_DNA"/>
</dbReference>
<keyword evidence="2" id="KW-1003">Cell membrane</keyword>
<gene>
    <name evidence="8" type="ORF">ACFPOG_00290</name>
</gene>
<keyword evidence="5 6" id="KW-0472">Membrane</keyword>
<comment type="caution">
    <text evidence="8">The sequence shown here is derived from an EMBL/GenBank/DDBJ whole genome shotgun (WGS) entry which is preliminary data.</text>
</comment>
<dbReference type="RefSeq" id="WP_270884170.1">
    <property type="nucleotide sequence ID" value="NZ_JAQFVF010000064.1"/>
</dbReference>
<sequence>MLRYFQNRGLHFRLLVYFITLILLPVATLGVIGNWVSVKTLENEANDHTEQMIGQVTKNLDFYVQNVGQTLQLISKNPETERFLSVNSHTAPDQRQSIEVEVRGMLSNFTSTYPEIAGIIIVNENDLDVSNEMYRVARNPLTSEEWYIEAMNEPDKPHLMSKPVGRNITTNMNYSPDDVLSVVMALHGTQSERYQGVVLIDYKLTKLESLIRDITLGKSGFIYIMDNNGEIVYAPENTIVYRMRAEWLQEHNETSIVKTIRNQRYQIMYTESDFTKWKTIGVFSLSETLQDVTKLRNASIILVGMKAND</sequence>
<dbReference type="Pfam" id="PF02743">
    <property type="entry name" value="dCache_1"/>
    <property type="match status" value="1"/>
</dbReference>
<comment type="subcellular location">
    <subcellularLocation>
        <location evidence="1">Cell membrane</location>
        <topology evidence="1">Multi-pass membrane protein</topology>
    </subcellularLocation>
</comment>
<keyword evidence="4 6" id="KW-1133">Transmembrane helix</keyword>